<dbReference type="Gene3D" id="3.40.1440.10">
    <property type="entry name" value="GIY-YIG endonuclease"/>
    <property type="match status" value="1"/>
</dbReference>
<evidence type="ECO:0000256" key="1">
    <source>
        <dbReference type="ARBA" id="ARBA00007435"/>
    </source>
</evidence>
<dbReference type="EMBL" id="LBVL01000013">
    <property type="protein sequence ID" value="KKQ84864.1"/>
    <property type="molecule type" value="Genomic_DNA"/>
</dbReference>
<feature type="non-terminal residue" evidence="3">
    <location>
        <position position="115"/>
    </location>
</feature>
<dbReference type="InterPro" id="IPR035901">
    <property type="entry name" value="GIY-YIG_endonuc_sf"/>
</dbReference>
<dbReference type="SUPFAM" id="SSF82771">
    <property type="entry name" value="GIY-YIG endonuclease"/>
    <property type="match status" value="1"/>
</dbReference>
<dbReference type="CDD" id="cd10456">
    <property type="entry name" value="GIY-YIG_UPF0213"/>
    <property type="match status" value="1"/>
</dbReference>
<dbReference type="PANTHER" id="PTHR34477">
    <property type="entry name" value="UPF0213 PROTEIN YHBQ"/>
    <property type="match status" value="1"/>
</dbReference>
<gene>
    <name evidence="3" type="ORF">UT08_C0013G0001</name>
</gene>
<evidence type="ECO:0000259" key="2">
    <source>
        <dbReference type="PROSITE" id="PS50164"/>
    </source>
</evidence>
<comment type="similarity">
    <text evidence="1">Belongs to the UPF0213 family.</text>
</comment>
<dbReference type="InterPro" id="IPR000305">
    <property type="entry name" value="GIY-YIG_endonuc"/>
</dbReference>
<evidence type="ECO:0000313" key="3">
    <source>
        <dbReference type="EMBL" id="KKQ84864.1"/>
    </source>
</evidence>
<proteinExistence type="inferred from homology"/>
<name>A0A0G0NG40_9BACT</name>
<protein>
    <submittedName>
        <fullName evidence="3">Excinuclease ABC C subunit domain protein</fullName>
    </submittedName>
</protein>
<comment type="caution">
    <text evidence="3">The sequence shown here is derived from an EMBL/GenBank/DDBJ whole genome shotgun (WGS) entry which is preliminary data.</text>
</comment>
<dbReference type="InterPro" id="IPR050190">
    <property type="entry name" value="UPF0213_domain"/>
</dbReference>
<dbReference type="Proteomes" id="UP000034081">
    <property type="component" value="Unassembled WGS sequence"/>
</dbReference>
<dbReference type="Pfam" id="PF01541">
    <property type="entry name" value="GIY-YIG"/>
    <property type="match status" value="1"/>
</dbReference>
<organism evidence="3 4">
    <name type="scientific">Candidatus Woesebacteria bacterium GW2011_GWB1_38_8</name>
    <dbReference type="NCBI Taxonomy" id="1618570"/>
    <lineage>
        <taxon>Bacteria</taxon>
        <taxon>Candidatus Woeseibacteriota</taxon>
    </lineage>
</organism>
<dbReference type="STRING" id="1618570.UT08_C0013G0001"/>
<feature type="domain" description="GIY-YIG" evidence="2">
    <location>
        <begin position="37"/>
        <end position="114"/>
    </location>
</feature>
<evidence type="ECO:0000313" key="4">
    <source>
        <dbReference type="Proteomes" id="UP000034081"/>
    </source>
</evidence>
<dbReference type="AlphaFoldDB" id="A0A0G0NG40"/>
<dbReference type="PROSITE" id="PS50164">
    <property type="entry name" value="GIY_YIG"/>
    <property type="match status" value="1"/>
</dbReference>
<sequence length="115" mass="13954">MVFVVEDLDEFAPIAQWIEQRSSEPKMRVRLPLGAQIMYTLYVLRSLKDGKLYIGVTNNFKRRYQEHNDGKSKSTRYRKPFRFVYKEEYKTRSEAMKREWFFKNTTEGNKLMRVL</sequence>
<accession>A0A0G0NG40</accession>
<reference evidence="3 4" key="1">
    <citation type="journal article" date="2015" name="Nature">
        <title>rRNA introns, odd ribosomes, and small enigmatic genomes across a large radiation of phyla.</title>
        <authorList>
            <person name="Brown C.T."/>
            <person name="Hug L.A."/>
            <person name="Thomas B.C."/>
            <person name="Sharon I."/>
            <person name="Castelle C.J."/>
            <person name="Singh A."/>
            <person name="Wilkins M.J."/>
            <person name="Williams K.H."/>
            <person name="Banfield J.F."/>
        </authorList>
    </citation>
    <scope>NUCLEOTIDE SEQUENCE [LARGE SCALE GENOMIC DNA]</scope>
</reference>
<dbReference type="PANTHER" id="PTHR34477:SF1">
    <property type="entry name" value="UPF0213 PROTEIN YHBQ"/>
    <property type="match status" value="1"/>
</dbReference>